<keyword evidence="4 6" id="KW-1133">Transmembrane helix</keyword>
<organism evidence="7 8">
    <name type="scientific">Edaphobacillus lindanitolerans</name>
    <dbReference type="NCBI Taxonomy" id="550447"/>
    <lineage>
        <taxon>Bacteria</taxon>
        <taxon>Bacillati</taxon>
        <taxon>Bacillota</taxon>
        <taxon>Bacilli</taxon>
        <taxon>Bacillales</taxon>
        <taxon>Bacillaceae</taxon>
        <taxon>Edaphobacillus</taxon>
    </lineage>
</organism>
<comment type="subcellular location">
    <subcellularLocation>
        <location evidence="1">Membrane</location>
        <topology evidence="1">Multi-pass membrane protein</topology>
    </subcellularLocation>
</comment>
<feature type="transmembrane region" description="Helical" evidence="6">
    <location>
        <begin position="184"/>
        <end position="206"/>
    </location>
</feature>
<evidence type="ECO:0000313" key="8">
    <source>
        <dbReference type="Proteomes" id="UP000187550"/>
    </source>
</evidence>
<protein>
    <submittedName>
        <fullName evidence="7">Cell division protein FtsW</fullName>
    </submittedName>
</protein>
<dbReference type="STRING" id="550447.SAMN05428946_0280"/>
<sequence length="375" mass="39532">MHALEKRLVAVFFISAVALSLLGVAFVHSAGSYWGEIHYGDSLPFAAKQGIYLAVSATAAVFILKTRQIGNPKLWTAVYIASVLLLAAVLIPGIGAVRNGSQSWIALGPFSLQPAEFAKIAVIGKLASMMSERRGRKVFSPGHFVVILLPAALIMLQPDFGSMMIMVVSAFAILLVGGYPLKFFFGLAGAGAAGIAGLIAAAPYRLDRIKAYLDPWSDPLGTGFQAIQSLMATGPAGLTGFGYGQSRQKFLYLPEPQNDFIFAIIAEETGFIGAVAVIALFFLLAASAIGLAARQREPLSFYMISGMAAMLGFQSFLNIGVVSGLLPVTGVTLPFISYGGSSLLAAWIAAALVLRFASGAGMAKRRPGDGQSYRH</sequence>
<keyword evidence="3" id="KW-0133">Cell shape</keyword>
<feature type="transmembrane region" description="Helical" evidence="6">
    <location>
        <begin position="335"/>
        <end position="357"/>
    </location>
</feature>
<keyword evidence="5 6" id="KW-0472">Membrane</keyword>
<feature type="transmembrane region" description="Helical" evidence="6">
    <location>
        <begin position="260"/>
        <end position="289"/>
    </location>
</feature>
<evidence type="ECO:0000256" key="6">
    <source>
        <dbReference type="SAM" id="Phobius"/>
    </source>
</evidence>
<dbReference type="InterPro" id="IPR018365">
    <property type="entry name" value="Cell_cycle_FtsW-rel_CS"/>
</dbReference>
<evidence type="ECO:0000256" key="2">
    <source>
        <dbReference type="ARBA" id="ARBA00022692"/>
    </source>
</evidence>
<reference evidence="8" key="1">
    <citation type="submission" date="2017-01" db="EMBL/GenBank/DDBJ databases">
        <authorList>
            <person name="Varghese N."/>
            <person name="Submissions S."/>
        </authorList>
    </citation>
    <scope>NUCLEOTIDE SEQUENCE [LARGE SCALE GENOMIC DNA]</scope>
    <source>
        <strain evidence="8">MNA4</strain>
    </source>
</reference>
<evidence type="ECO:0000256" key="1">
    <source>
        <dbReference type="ARBA" id="ARBA00004141"/>
    </source>
</evidence>
<proteinExistence type="predicted"/>
<dbReference type="OrthoDB" id="9768187at2"/>
<keyword evidence="7" id="KW-0132">Cell division</keyword>
<name>A0A1U7PL48_9BACI</name>
<dbReference type="Proteomes" id="UP000187550">
    <property type="component" value="Unassembled WGS sequence"/>
</dbReference>
<dbReference type="GO" id="GO:0008360">
    <property type="term" value="P:regulation of cell shape"/>
    <property type="evidence" value="ECO:0007669"/>
    <property type="project" value="UniProtKB-KW"/>
</dbReference>
<gene>
    <name evidence="7" type="ORF">SAMN05428946_0280</name>
</gene>
<dbReference type="PANTHER" id="PTHR30474:SF13">
    <property type="entry name" value="STAGE V SPORULATION PROTEIN E"/>
    <property type="match status" value="1"/>
</dbReference>
<evidence type="ECO:0000256" key="4">
    <source>
        <dbReference type="ARBA" id="ARBA00022989"/>
    </source>
</evidence>
<feature type="transmembrane region" description="Helical" evidence="6">
    <location>
        <begin position="301"/>
        <end position="323"/>
    </location>
</feature>
<dbReference type="AlphaFoldDB" id="A0A1U7PL48"/>
<keyword evidence="2 6" id="KW-0812">Transmembrane</keyword>
<dbReference type="EMBL" id="FTPL01000001">
    <property type="protein sequence ID" value="SIT67828.1"/>
    <property type="molecule type" value="Genomic_DNA"/>
</dbReference>
<keyword evidence="7" id="KW-0131">Cell cycle</keyword>
<dbReference type="InterPro" id="IPR001182">
    <property type="entry name" value="FtsW/RodA"/>
</dbReference>
<dbReference type="GO" id="GO:0005886">
    <property type="term" value="C:plasma membrane"/>
    <property type="evidence" value="ECO:0007669"/>
    <property type="project" value="TreeGrafter"/>
</dbReference>
<evidence type="ECO:0000256" key="3">
    <source>
        <dbReference type="ARBA" id="ARBA00022960"/>
    </source>
</evidence>
<evidence type="ECO:0000256" key="5">
    <source>
        <dbReference type="ARBA" id="ARBA00023136"/>
    </source>
</evidence>
<dbReference type="PROSITE" id="PS00428">
    <property type="entry name" value="FTSW_RODA_SPOVE"/>
    <property type="match status" value="1"/>
</dbReference>
<feature type="transmembrane region" description="Helical" evidence="6">
    <location>
        <begin position="76"/>
        <end position="97"/>
    </location>
</feature>
<feature type="transmembrane region" description="Helical" evidence="6">
    <location>
        <begin position="162"/>
        <end position="179"/>
    </location>
</feature>
<evidence type="ECO:0000313" key="7">
    <source>
        <dbReference type="EMBL" id="SIT67828.1"/>
    </source>
</evidence>
<dbReference type="GO" id="GO:0015648">
    <property type="term" value="F:lipid-linked peptidoglycan transporter activity"/>
    <property type="evidence" value="ECO:0007669"/>
    <property type="project" value="TreeGrafter"/>
</dbReference>
<keyword evidence="8" id="KW-1185">Reference proteome</keyword>
<dbReference type="GO" id="GO:0051301">
    <property type="term" value="P:cell division"/>
    <property type="evidence" value="ECO:0007669"/>
    <property type="project" value="UniProtKB-KW"/>
</dbReference>
<dbReference type="Pfam" id="PF01098">
    <property type="entry name" value="FTSW_RODA_SPOVE"/>
    <property type="match status" value="1"/>
</dbReference>
<dbReference type="GO" id="GO:0032153">
    <property type="term" value="C:cell division site"/>
    <property type="evidence" value="ECO:0007669"/>
    <property type="project" value="TreeGrafter"/>
</dbReference>
<dbReference type="PANTHER" id="PTHR30474">
    <property type="entry name" value="CELL CYCLE PROTEIN"/>
    <property type="match status" value="1"/>
</dbReference>
<feature type="transmembrane region" description="Helical" evidence="6">
    <location>
        <begin position="138"/>
        <end position="156"/>
    </location>
</feature>
<dbReference type="RefSeq" id="WP_076756585.1">
    <property type="nucleotide sequence ID" value="NZ_FTPL01000001.1"/>
</dbReference>
<accession>A0A1U7PL48</accession>